<feature type="non-terminal residue" evidence="1">
    <location>
        <position position="73"/>
    </location>
</feature>
<evidence type="ECO:0000313" key="1">
    <source>
        <dbReference type="EMBL" id="KPP56772.1"/>
    </source>
</evidence>
<dbReference type="EMBL" id="JARO02019131">
    <property type="protein sequence ID" value="KPP56772.1"/>
    <property type="molecule type" value="Genomic_DNA"/>
</dbReference>
<comment type="caution">
    <text evidence="1">The sequence shown here is derived from an EMBL/GenBank/DDBJ whole genome shotgun (WGS) entry which is preliminary data.</text>
</comment>
<sequence length="73" mass="8495">MRGEVRDWKLVADLDKQLQMPQCIEVTALRPDIVLYSEGARVVYFTELTIPFEDALEDAFERKNLKYTEVASE</sequence>
<dbReference type="Proteomes" id="UP000034805">
    <property type="component" value="Unassembled WGS sequence"/>
</dbReference>
<proteinExistence type="predicted"/>
<evidence type="ECO:0000313" key="2">
    <source>
        <dbReference type="Proteomes" id="UP000034805"/>
    </source>
</evidence>
<dbReference type="AlphaFoldDB" id="A0A0P7W764"/>
<protein>
    <submittedName>
        <fullName evidence="1">Uncharacterized protein</fullName>
    </submittedName>
</protein>
<name>A0A0P7W764_SCLFO</name>
<organism evidence="1 2">
    <name type="scientific">Scleropages formosus</name>
    <name type="common">Asian bonytongue</name>
    <name type="synonym">Osteoglossum formosum</name>
    <dbReference type="NCBI Taxonomy" id="113540"/>
    <lineage>
        <taxon>Eukaryota</taxon>
        <taxon>Metazoa</taxon>
        <taxon>Chordata</taxon>
        <taxon>Craniata</taxon>
        <taxon>Vertebrata</taxon>
        <taxon>Euteleostomi</taxon>
        <taxon>Actinopterygii</taxon>
        <taxon>Neopterygii</taxon>
        <taxon>Teleostei</taxon>
        <taxon>Osteoglossocephala</taxon>
        <taxon>Osteoglossomorpha</taxon>
        <taxon>Osteoglossiformes</taxon>
        <taxon>Osteoglossidae</taxon>
        <taxon>Scleropages</taxon>
    </lineage>
</organism>
<reference evidence="1 2" key="1">
    <citation type="submission" date="2015-08" db="EMBL/GenBank/DDBJ databases">
        <title>The genome of the Asian arowana (Scleropages formosus).</title>
        <authorList>
            <person name="Tan M.H."/>
            <person name="Gan H.M."/>
            <person name="Croft L.J."/>
            <person name="Austin C.M."/>
        </authorList>
    </citation>
    <scope>NUCLEOTIDE SEQUENCE [LARGE SCALE GENOMIC DNA]</scope>
    <source>
        <strain evidence="1">Aro1</strain>
    </source>
</reference>
<gene>
    <name evidence="1" type="ORF">Z043_125576</name>
</gene>
<accession>A0A0P7W764</accession>
<dbReference type="STRING" id="113540.ENSSFOP00015000017"/>